<reference evidence="2 5" key="2">
    <citation type="submission" date="2020-04" db="EMBL/GenBank/DDBJ databases">
        <title>Molecular characterization of pseudomonads from Agaricus bisporus reveal novel blotch 2 pathogens in Western Europe.</title>
        <authorList>
            <person name="Taparia T."/>
            <person name="Krijger M."/>
            <person name="Haynes E."/>
            <person name="Elpinstone J.G."/>
            <person name="Noble R."/>
            <person name="Van Der Wolf J."/>
        </authorList>
    </citation>
    <scope>NUCLEOTIDE SEQUENCE [LARGE SCALE GENOMIC DNA]</scope>
    <source>
        <strain evidence="2 5">IPO3765</strain>
    </source>
</reference>
<dbReference type="SUPFAM" id="SSF140591">
    <property type="entry name" value="Type III secretion system domain"/>
    <property type="match status" value="1"/>
</dbReference>
<evidence type="ECO:0000313" key="2">
    <source>
        <dbReference type="EMBL" id="NWF09249.1"/>
    </source>
</evidence>
<gene>
    <name evidence="2" type="ORF">HX810_16425</name>
    <name evidence="3" type="ORF">SAMN05216247_10141</name>
</gene>
<accession>A0A1H3BPU7</accession>
<evidence type="ECO:0000313" key="5">
    <source>
        <dbReference type="Proteomes" id="UP000561369"/>
    </source>
</evidence>
<evidence type="ECO:0000259" key="1">
    <source>
        <dbReference type="Pfam" id="PF07201"/>
    </source>
</evidence>
<dbReference type="Proteomes" id="UP000182902">
    <property type="component" value="Unassembled WGS sequence"/>
</dbReference>
<dbReference type="RefSeq" id="WP_065929719.1">
    <property type="nucleotide sequence ID" value="NZ_FNOX01000001.1"/>
</dbReference>
<dbReference type="NCBIfam" id="TIGR02511">
    <property type="entry name" value="type_III_tyeA"/>
    <property type="match status" value="1"/>
</dbReference>
<proteinExistence type="predicted"/>
<dbReference type="GO" id="GO:0046903">
    <property type="term" value="P:secretion"/>
    <property type="evidence" value="ECO:0007669"/>
    <property type="project" value="InterPro"/>
</dbReference>
<dbReference type="GO" id="GO:0019867">
    <property type="term" value="C:outer membrane"/>
    <property type="evidence" value="ECO:0007669"/>
    <property type="project" value="InterPro"/>
</dbReference>
<dbReference type="AlphaFoldDB" id="A0A1H3BPU7"/>
<feature type="domain" description="Hypersensitivity response secretion-like HrpJ" evidence="1">
    <location>
        <begin position="48"/>
        <end position="212"/>
    </location>
</feature>
<dbReference type="Proteomes" id="UP000561369">
    <property type="component" value="Unassembled WGS sequence"/>
</dbReference>
<sequence length="365" mass="39607">MKVEFNPDLNRIQRLEPSVAEKVAPARSPDVAPGLDALAGIFSQEAAAHSTALTRRAISGPVTPVEQLAQIYDRLGHPAQKSLAKMVIVARQYLERQQSLEKLVDLTGGDPARTYVVLRQLTAQAEALVRQTQAASTRDAQVKSEAALARAALAKLEIQYKREIQAGLNIALALQSGSDDPAQCQAIRTLYYANVVLRQSLASMMQALLKEYGGEQFEVGLNLMRRALADDIAAYVSSIPTAKLRTLLLGLQSCGQLGGVLSNCQELVQRLNVEHDAVDLLQRLLGYAGNGIAPSEVQLLADELAGDAAARQLASLNALYPVIKGLPAALWRDSRGREEALHNFLLVMDEFTRLEKGQAEPRALM</sequence>
<dbReference type="InterPro" id="IPR010812">
    <property type="entry name" value="HrpJ-like"/>
</dbReference>
<name>A0A1H3BPU7_9PSED</name>
<reference evidence="3 4" key="1">
    <citation type="submission" date="2016-10" db="EMBL/GenBank/DDBJ databases">
        <authorList>
            <person name="de Groot N.N."/>
        </authorList>
    </citation>
    <scope>NUCLEOTIDE SEQUENCE [LARGE SCALE GENOMIC DNA]</scope>
    <source>
        <strain evidence="3 4">ICMP 14252</strain>
    </source>
</reference>
<dbReference type="InterPro" id="IPR013351">
    <property type="entry name" value="T3SS_TyeA-rel"/>
</dbReference>
<organism evidence="3 4">
    <name type="scientific">Pseudomonas salomonii</name>
    <dbReference type="NCBI Taxonomy" id="191391"/>
    <lineage>
        <taxon>Bacteria</taxon>
        <taxon>Pseudomonadati</taxon>
        <taxon>Pseudomonadota</taxon>
        <taxon>Gammaproteobacteria</taxon>
        <taxon>Pseudomonadales</taxon>
        <taxon>Pseudomonadaceae</taxon>
        <taxon>Pseudomonas</taxon>
    </lineage>
</organism>
<dbReference type="EMBL" id="JACAQV010000013">
    <property type="protein sequence ID" value="NWF09249.1"/>
    <property type="molecule type" value="Genomic_DNA"/>
</dbReference>
<evidence type="ECO:0000313" key="3">
    <source>
        <dbReference type="EMBL" id="SDX43943.1"/>
    </source>
</evidence>
<evidence type="ECO:0000313" key="4">
    <source>
        <dbReference type="Proteomes" id="UP000182902"/>
    </source>
</evidence>
<protein>
    <submittedName>
        <fullName evidence="2">TyeA family type III secretion system gatekeeper subunit</fullName>
    </submittedName>
    <submittedName>
        <fullName evidence="3">Type III secretion protein W</fullName>
    </submittedName>
</protein>
<dbReference type="EMBL" id="FNOX01000001">
    <property type="protein sequence ID" value="SDX43943.1"/>
    <property type="molecule type" value="Genomic_DNA"/>
</dbReference>
<dbReference type="Gene3D" id="1.10.150.630">
    <property type="match status" value="1"/>
</dbReference>
<dbReference type="Pfam" id="PF07201">
    <property type="entry name" value="HrpJ"/>
    <property type="match status" value="1"/>
</dbReference>